<dbReference type="AlphaFoldDB" id="A0A371F792"/>
<keyword evidence="2" id="KW-1185">Reference proteome</keyword>
<dbReference type="Proteomes" id="UP000257109">
    <property type="component" value="Unassembled WGS sequence"/>
</dbReference>
<evidence type="ECO:0000313" key="2">
    <source>
        <dbReference type="Proteomes" id="UP000257109"/>
    </source>
</evidence>
<evidence type="ECO:0000313" key="1">
    <source>
        <dbReference type="EMBL" id="RDX74160.1"/>
    </source>
</evidence>
<comment type="caution">
    <text evidence="1">The sequence shown here is derived from an EMBL/GenBank/DDBJ whole genome shotgun (WGS) entry which is preliminary data.</text>
</comment>
<feature type="non-terminal residue" evidence="1">
    <location>
        <position position="1"/>
    </location>
</feature>
<accession>A0A371F792</accession>
<reference evidence="1" key="1">
    <citation type="submission" date="2018-05" db="EMBL/GenBank/DDBJ databases">
        <title>Draft genome of Mucuna pruriens seed.</title>
        <authorList>
            <person name="Nnadi N.E."/>
            <person name="Vos R."/>
            <person name="Hasami M.H."/>
            <person name="Devisetty U.K."/>
            <person name="Aguiy J.C."/>
        </authorList>
    </citation>
    <scope>NUCLEOTIDE SEQUENCE [LARGE SCALE GENOMIC DNA]</scope>
    <source>
        <strain evidence="1">JCA_2017</strain>
    </source>
</reference>
<name>A0A371F792_MUCPR</name>
<dbReference type="EMBL" id="QJKJ01010265">
    <property type="protein sequence ID" value="RDX74160.1"/>
    <property type="molecule type" value="Genomic_DNA"/>
</dbReference>
<protein>
    <submittedName>
        <fullName evidence="1">Uncharacterized protein</fullName>
    </submittedName>
</protein>
<gene>
    <name evidence="1" type="ORF">CR513_46117</name>
</gene>
<organism evidence="1 2">
    <name type="scientific">Mucuna pruriens</name>
    <name type="common">Velvet bean</name>
    <name type="synonym">Dolichos pruriens</name>
    <dbReference type="NCBI Taxonomy" id="157652"/>
    <lineage>
        <taxon>Eukaryota</taxon>
        <taxon>Viridiplantae</taxon>
        <taxon>Streptophyta</taxon>
        <taxon>Embryophyta</taxon>
        <taxon>Tracheophyta</taxon>
        <taxon>Spermatophyta</taxon>
        <taxon>Magnoliopsida</taxon>
        <taxon>eudicotyledons</taxon>
        <taxon>Gunneridae</taxon>
        <taxon>Pentapetalae</taxon>
        <taxon>rosids</taxon>
        <taxon>fabids</taxon>
        <taxon>Fabales</taxon>
        <taxon>Fabaceae</taxon>
        <taxon>Papilionoideae</taxon>
        <taxon>50 kb inversion clade</taxon>
        <taxon>NPAAA clade</taxon>
        <taxon>indigoferoid/millettioid clade</taxon>
        <taxon>Phaseoleae</taxon>
        <taxon>Mucuna</taxon>
    </lineage>
</organism>
<proteinExistence type="predicted"/>
<sequence>MAYDQAGKERKLQLQELEELRLEAYENSLIYKQILRKKFRVGQKVLLFNSHLKLIAANYKPKSWKTMINLNLRGQRSFGIILGIVLA</sequence>